<organism evidence="1 2">
    <name type="scientific">Paenibacillus xylanivorans</name>
    <dbReference type="NCBI Taxonomy" id="1705561"/>
    <lineage>
        <taxon>Bacteria</taxon>
        <taxon>Bacillati</taxon>
        <taxon>Bacillota</taxon>
        <taxon>Bacilli</taxon>
        <taxon>Bacillales</taxon>
        <taxon>Paenibacillaceae</taxon>
        <taxon>Paenibacillus</taxon>
    </lineage>
</organism>
<gene>
    <name evidence="1" type="ORF">AMS66_07610</name>
</gene>
<reference evidence="1 2" key="1">
    <citation type="submission" date="2015-08" db="EMBL/GenBank/DDBJ databases">
        <title>Draft genome sequence of cellulolytic and xylanolytic Paenibacillus sp. A59, isolated from a decaying forest soil from Patagonia, Argentina.</title>
        <authorList>
            <person name="Ghio S."/>
            <person name="Caceres A.M."/>
            <person name="Talia P."/>
            <person name="Grasso D."/>
            <person name="Campos E."/>
        </authorList>
    </citation>
    <scope>NUCLEOTIDE SEQUENCE [LARGE SCALE GENOMIC DNA]</scope>
    <source>
        <strain evidence="1 2">A59</strain>
    </source>
</reference>
<proteinExistence type="predicted"/>
<accession>A0A0N0C552</accession>
<dbReference type="EMBL" id="LITU01000050">
    <property type="protein sequence ID" value="KOY16745.1"/>
    <property type="molecule type" value="Genomic_DNA"/>
</dbReference>
<dbReference type="Proteomes" id="UP000037688">
    <property type="component" value="Unassembled WGS sequence"/>
</dbReference>
<dbReference type="AlphaFoldDB" id="A0A0N0C552"/>
<sequence>MSLRETGGFFIGQIVKPIATVSLSGSPAQTFSWSKINLSEIGAFREKISKQAIRIFIRTALPNSYGL</sequence>
<comment type="caution">
    <text evidence="1">The sequence shown here is derived from an EMBL/GenBank/DDBJ whole genome shotgun (WGS) entry which is preliminary data.</text>
</comment>
<name>A0A0N0C552_9BACL</name>
<protein>
    <submittedName>
        <fullName evidence="1">Uncharacterized protein</fullName>
    </submittedName>
</protein>
<evidence type="ECO:0000313" key="2">
    <source>
        <dbReference type="Proteomes" id="UP000037688"/>
    </source>
</evidence>
<keyword evidence="2" id="KW-1185">Reference proteome</keyword>
<evidence type="ECO:0000313" key="1">
    <source>
        <dbReference type="EMBL" id="KOY16745.1"/>
    </source>
</evidence>
<dbReference type="PATRIC" id="fig|1705561.3.peg.1349"/>